<evidence type="ECO:0000256" key="4">
    <source>
        <dbReference type="SAM" id="MobiDB-lite"/>
    </source>
</evidence>
<proteinExistence type="predicted"/>
<dbReference type="CDD" id="cd05467">
    <property type="entry name" value="CBM20"/>
    <property type="match status" value="1"/>
</dbReference>
<gene>
    <name evidence="6" type="ORF">KFL_004410100</name>
</gene>
<keyword evidence="3" id="KW-0326">Glycosidase</keyword>
<keyword evidence="7" id="KW-1185">Reference proteome</keyword>
<feature type="compositionally biased region" description="Basic residues" evidence="4">
    <location>
        <begin position="153"/>
        <end position="163"/>
    </location>
</feature>
<dbReference type="OrthoDB" id="529758at2759"/>
<dbReference type="Gene3D" id="2.60.40.10">
    <property type="entry name" value="Immunoglobulins"/>
    <property type="match status" value="1"/>
</dbReference>
<feature type="domain" description="CBM20" evidence="5">
    <location>
        <begin position="21"/>
        <end position="128"/>
    </location>
</feature>
<protein>
    <submittedName>
        <fullName evidence="6">Glycoside hydrolase family 13 protein</fullName>
    </submittedName>
</protein>
<dbReference type="GO" id="GO:0016798">
    <property type="term" value="F:hydrolase activity, acting on glycosyl bonds"/>
    <property type="evidence" value="ECO:0007669"/>
    <property type="project" value="UniProtKB-KW"/>
</dbReference>
<dbReference type="SUPFAM" id="SSF51011">
    <property type="entry name" value="Glycosyl hydrolase domain"/>
    <property type="match status" value="1"/>
</dbReference>
<dbReference type="GO" id="GO:0005975">
    <property type="term" value="P:carbohydrate metabolic process"/>
    <property type="evidence" value="ECO:0007669"/>
    <property type="project" value="InterPro"/>
</dbReference>
<evidence type="ECO:0000313" key="7">
    <source>
        <dbReference type="Proteomes" id="UP000054558"/>
    </source>
</evidence>
<reference evidence="6 7" key="1">
    <citation type="journal article" date="2014" name="Nat. Commun.">
        <title>Klebsormidium flaccidum genome reveals primary factors for plant terrestrial adaptation.</title>
        <authorList>
            <person name="Hori K."/>
            <person name="Maruyama F."/>
            <person name="Fujisawa T."/>
            <person name="Togashi T."/>
            <person name="Yamamoto N."/>
            <person name="Seo M."/>
            <person name="Sato S."/>
            <person name="Yamada T."/>
            <person name="Mori H."/>
            <person name="Tajima N."/>
            <person name="Moriyama T."/>
            <person name="Ikeuchi M."/>
            <person name="Watanabe M."/>
            <person name="Wada H."/>
            <person name="Kobayashi K."/>
            <person name="Saito M."/>
            <person name="Masuda T."/>
            <person name="Sasaki-Sekimoto Y."/>
            <person name="Mashiguchi K."/>
            <person name="Awai K."/>
            <person name="Shimojima M."/>
            <person name="Masuda S."/>
            <person name="Iwai M."/>
            <person name="Nobusawa T."/>
            <person name="Narise T."/>
            <person name="Kondo S."/>
            <person name="Saito H."/>
            <person name="Sato R."/>
            <person name="Murakawa M."/>
            <person name="Ihara Y."/>
            <person name="Oshima-Yamada Y."/>
            <person name="Ohtaka K."/>
            <person name="Satoh M."/>
            <person name="Sonobe K."/>
            <person name="Ishii M."/>
            <person name="Ohtani R."/>
            <person name="Kanamori-Sato M."/>
            <person name="Honoki R."/>
            <person name="Miyazaki D."/>
            <person name="Mochizuki H."/>
            <person name="Umetsu J."/>
            <person name="Higashi K."/>
            <person name="Shibata D."/>
            <person name="Kamiya Y."/>
            <person name="Sato N."/>
            <person name="Nakamura Y."/>
            <person name="Tabata S."/>
            <person name="Ida S."/>
            <person name="Kurokawa K."/>
            <person name="Ohta H."/>
        </authorList>
    </citation>
    <scope>NUCLEOTIDE SEQUENCE [LARGE SCALE GENOMIC DNA]</scope>
    <source>
        <strain evidence="6 7">NIES-2285</strain>
    </source>
</reference>
<evidence type="ECO:0000313" key="6">
    <source>
        <dbReference type="EMBL" id="GAQ88582.1"/>
    </source>
</evidence>
<dbReference type="SUPFAM" id="SSF49452">
    <property type="entry name" value="Starch-binding domain-like"/>
    <property type="match status" value="1"/>
</dbReference>
<dbReference type="InterPro" id="IPR002044">
    <property type="entry name" value="CBM20"/>
</dbReference>
<evidence type="ECO:0000256" key="1">
    <source>
        <dbReference type="ARBA" id="ARBA00022801"/>
    </source>
</evidence>
<organism evidence="6 7">
    <name type="scientific">Klebsormidium nitens</name>
    <name type="common">Green alga</name>
    <name type="synonym">Ulothrix nitens</name>
    <dbReference type="NCBI Taxonomy" id="105231"/>
    <lineage>
        <taxon>Eukaryota</taxon>
        <taxon>Viridiplantae</taxon>
        <taxon>Streptophyta</taxon>
        <taxon>Klebsormidiophyceae</taxon>
        <taxon>Klebsormidiales</taxon>
        <taxon>Klebsormidiaceae</taxon>
        <taxon>Klebsormidium</taxon>
    </lineage>
</organism>
<dbReference type="PANTHER" id="PTHR10357:SF210">
    <property type="entry name" value="MALTODEXTRIN GLUCOSIDASE"/>
    <property type="match status" value="1"/>
</dbReference>
<dbReference type="InterPro" id="IPR013780">
    <property type="entry name" value="Glyco_hydro_b"/>
</dbReference>
<evidence type="ECO:0000259" key="5">
    <source>
        <dbReference type="PROSITE" id="PS51166"/>
    </source>
</evidence>
<dbReference type="PROSITE" id="PS51166">
    <property type="entry name" value="CBM20"/>
    <property type="match status" value="1"/>
</dbReference>
<dbReference type="OMA" id="NDANYWE"/>
<accession>A0A1Y1IF06</accession>
<dbReference type="AlphaFoldDB" id="A0A1Y1IF06"/>
<dbReference type="Pfam" id="PF00128">
    <property type="entry name" value="Alpha-amylase"/>
    <property type="match status" value="1"/>
</dbReference>
<dbReference type="InterPro" id="IPR006047">
    <property type="entry name" value="GH13_cat_dom"/>
</dbReference>
<dbReference type="SUPFAM" id="SSF51445">
    <property type="entry name" value="(Trans)glycosidases"/>
    <property type="match status" value="1"/>
</dbReference>
<sequence length="647" mass="72407">MMGTPLYTKYYEGVTVPPLHQPGCRAAAVRFNVRTPTNFGEEVKVVGSAEQLGNWDINRAPMLKWTEDHWWRAELNLPTDQVVEYKVILLDHARKRTGDSVIWQEGSNQMLHVPSSQDSHVVEIEWEPPSTSTPNHDEPSTKPELPEQTKVSTRQKRSPKRSKPVASAPKQSPPKTSVRKKTDTGGQSSTEIETGIPSWFRESVVYHIQTLGFFGVEDEPNDGTGPVGNKLQELAQWYPHLEELGVNTVYFGPLFESSTHGYDTADYFKIDRRLGDVALFKQVVDDLHARGIRVIVDGVFNHTGRRFFAFEDLLKKGTNSQYADWYRVRPGKSPLGDPFAYDAWEGHAALPRLNLKNNDVREHIFSVARFWLGKVGIDGWRLDVAHEIEPEFWAAFRPVCKKARADSITLGEIIHGDYHKWVGPGLLDTCTNYQLSKAIWSSLNDANYFELAHCVQRELDMYGSLDALLNFVGNHDVPRLASKLKTPEHFFVAMLFLLTMRGVPCLYYGDEAGMKGEPGGPRGDTAMRMPLAFDHTPENDRKFQQTAQLVRLRRSSPALMYGSMQLLGNSNTHMTFLRRTDSQVAIVVLNCAASAASITIDLSRCGLWDGLVLKDALNGDAACTLKNGRLELPQVAAASGSVLLGSL</sequence>
<feature type="compositionally biased region" description="Basic and acidic residues" evidence="4">
    <location>
        <begin position="135"/>
        <end position="147"/>
    </location>
</feature>
<dbReference type="Proteomes" id="UP000054558">
    <property type="component" value="Unassembled WGS sequence"/>
</dbReference>
<dbReference type="SMART" id="SM00642">
    <property type="entry name" value="Aamy"/>
    <property type="match status" value="1"/>
</dbReference>
<dbReference type="GO" id="GO:2001070">
    <property type="term" value="F:starch binding"/>
    <property type="evidence" value="ECO:0007669"/>
    <property type="project" value="InterPro"/>
</dbReference>
<dbReference type="Gene3D" id="3.20.20.80">
    <property type="entry name" value="Glycosidases"/>
    <property type="match status" value="1"/>
</dbReference>
<dbReference type="Pfam" id="PF00686">
    <property type="entry name" value="CBM_20"/>
    <property type="match status" value="1"/>
</dbReference>
<dbReference type="EMBL" id="DF237390">
    <property type="protein sequence ID" value="GAQ88582.1"/>
    <property type="molecule type" value="Genomic_DNA"/>
</dbReference>
<name>A0A1Y1IF06_KLENI</name>
<keyword evidence="1 6" id="KW-0378">Hydrolase</keyword>
<dbReference type="InterPro" id="IPR013784">
    <property type="entry name" value="Carb-bd-like_fold"/>
</dbReference>
<dbReference type="SMART" id="SM01065">
    <property type="entry name" value="CBM_2"/>
    <property type="match status" value="1"/>
</dbReference>
<dbReference type="PANTHER" id="PTHR10357">
    <property type="entry name" value="ALPHA-AMYLASE FAMILY MEMBER"/>
    <property type="match status" value="1"/>
</dbReference>
<dbReference type="Gene3D" id="2.60.40.1180">
    <property type="entry name" value="Golgi alpha-mannosidase II"/>
    <property type="match status" value="1"/>
</dbReference>
<dbReference type="STRING" id="105231.A0A1Y1IF06"/>
<dbReference type="InterPro" id="IPR013783">
    <property type="entry name" value="Ig-like_fold"/>
</dbReference>
<feature type="region of interest" description="Disordered" evidence="4">
    <location>
        <begin position="127"/>
        <end position="194"/>
    </location>
</feature>
<evidence type="ECO:0000256" key="3">
    <source>
        <dbReference type="ARBA" id="ARBA00023295"/>
    </source>
</evidence>
<keyword evidence="2" id="KW-0106">Calcium</keyword>
<evidence type="ECO:0000256" key="2">
    <source>
        <dbReference type="ARBA" id="ARBA00022837"/>
    </source>
</evidence>
<dbReference type="InterPro" id="IPR017853">
    <property type="entry name" value="GH"/>
</dbReference>